<accession>A0AA49GM39</accession>
<dbReference type="SUPFAM" id="SSF52129">
    <property type="entry name" value="Caspase-like"/>
    <property type="match status" value="1"/>
</dbReference>
<reference evidence="2" key="1">
    <citation type="journal article" date="2023" name="Comput. Struct. Biotechnol. J.">
        <title>Discovery of a novel marine Bacteroidetes with a rich repertoire of carbohydrate-active enzymes.</title>
        <authorList>
            <person name="Chen B."/>
            <person name="Liu G."/>
            <person name="Chen Q."/>
            <person name="Wang H."/>
            <person name="Liu L."/>
            <person name="Tang K."/>
        </authorList>
    </citation>
    <scope>NUCLEOTIDE SEQUENCE</scope>
    <source>
        <strain evidence="2">TK19036</strain>
    </source>
</reference>
<proteinExistence type="predicted"/>
<dbReference type="InterPro" id="IPR029030">
    <property type="entry name" value="Caspase-like_dom_sf"/>
</dbReference>
<evidence type="ECO:0000313" key="2">
    <source>
        <dbReference type="EMBL" id="WKN35085.1"/>
    </source>
</evidence>
<gene>
    <name evidence="2" type="ORF">K4G66_22160</name>
</gene>
<dbReference type="GO" id="GO:0006508">
    <property type="term" value="P:proteolysis"/>
    <property type="evidence" value="ECO:0007669"/>
    <property type="project" value="InterPro"/>
</dbReference>
<dbReference type="Gene3D" id="3.40.50.1460">
    <property type="match status" value="1"/>
</dbReference>
<dbReference type="GO" id="GO:0004197">
    <property type="term" value="F:cysteine-type endopeptidase activity"/>
    <property type="evidence" value="ECO:0007669"/>
    <property type="project" value="InterPro"/>
</dbReference>
<name>A0AA49GM39_9BACT</name>
<dbReference type="EMBL" id="CP120682">
    <property type="protein sequence ID" value="WKN35085.1"/>
    <property type="molecule type" value="Genomic_DNA"/>
</dbReference>
<dbReference type="Pfam" id="PF00656">
    <property type="entry name" value="Peptidase_C14"/>
    <property type="match status" value="1"/>
</dbReference>
<dbReference type="PROSITE" id="PS51257">
    <property type="entry name" value="PROKAR_LIPOPROTEIN"/>
    <property type="match status" value="1"/>
</dbReference>
<dbReference type="AlphaFoldDB" id="A0AA49GM39"/>
<protein>
    <submittedName>
        <fullName evidence="2">Caspase family protein</fullName>
    </submittedName>
</protein>
<evidence type="ECO:0000259" key="1">
    <source>
        <dbReference type="Pfam" id="PF00656"/>
    </source>
</evidence>
<sequence length="388" mass="43356">MKTTSLLFLFCFIILYSCSLLPVFAQKTPTSGVRISVMLPRDTEAPAIEFNPISDTDQVLVRVEDEGGLDTVWINAKPYPLDHDTVFEDSVHINNLVYEVKAVDTRGNIAEEVYPYATASRGSSVSYSPPGSTETKWISQATYHALIIAVEDHKFPSAFPNLKYPVENARQLESVLKESYKFSDNNITILENPSKQVIERSLSGLRHQVGENGNLLVFFAGHGMWEDDSETGYWIPADAEENEPSTYVHVSAVHNYIRAVHSQHTLLIVDACFSGSIFRTRSGVGDNADPRNTLALYNKKSRKAMTSASLEKVPDKSVFMKYLLQQLRNNPERYVSAGSLFYDIQETVINNTSNGEVVPQYRPIKGAGDEADGEFIFTRTNLPGEIPR</sequence>
<feature type="domain" description="Peptidase C14 caspase" evidence="1">
    <location>
        <begin position="144"/>
        <end position="361"/>
    </location>
</feature>
<dbReference type="InterPro" id="IPR011600">
    <property type="entry name" value="Pept_C14_caspase"/>
</dbReference>
<reference evidence="2" key="2">
    <citation type="journal article" date="2024" name="Antonie Van Leeuwenhoek">
        <title>Roseihalotalea indica gen. nov., sp. nov., a halophilic Bacteroidetes from mesopelagic Southwest Indian Ocean with higher carbohydrate metabolic potential.</title>
        <authorList>
            <person name="Chen B."/>
            <person name="Zhang M."/>
            <person name="Lin D."/>
            <person name="Ye J."/>
            <person name="Tang K."/>
        </authorList>
    </citation>
    <scope>NUCLEOTIDE SEQUENCE</scope>
    <source>
        <strain evidence="2">TK19036</strain>
    </source>
</reference>
<organism evidence="2">
    <name type="scientific">Roseihalotalea indica</name>
    <dbReference type="NCBI Taxonomy" id="2867963"/>
    <lineage>
        <taxon>Bacteria</taxon>
        <taxon>Pseudomonadati</taxon>
        <taxon>Bacteroidota</taxon>
        <taxon>Cytophagia</taxon>
        <taxon>Cytophagales</taxon>
        <taxon>Catalimonadaceae</taxon>
        <taxon>Roseihalotalea</taxon>
    </lineage>
</organism>